<dbReference type="Proteomes" id="UP000593562">
    <property type="component" value="Unassembled WGS sequence"/>
</dbReference>
<gene>
    <name evidence="1" type="ORF">HS088_TW18G00935</name>
</gene>
<keyword evidence="2" id="KW-1185">Reference proteome</keyword>
<protein>
    <submittedName>
        <fullName evidence="1">Uncharacterized protein</fullName>
    </submittedName>
</protein>
<dbReference type="EMBL" id="JAAARO010000018">
    <property type="protein sequence ID" value="KAF5732244.1"/>
    <property type="molecule type" value="Genomic_DNA"/>
</dbReference>
<dbReference type="AlphaFoldDB" id="A0A7J7CDJ8"/>
<name>A0A7J7CDJ8_TRIWF</name>
<evidence type="ECO:0000313" key="1">
    <source>
        <dbReference type="EMBL" id="KAF5732244.1"/>
    </source>
</evidence>
<reference evidence="1 2" key="1">
    <citation type="journal article" date="2020" name="Nat. Commun.">
        <title>Genome of Tripterygium wilfordii and identification of cytochrome P450 involved in triptolide biosynthesis.</title>
        <authorList>
            <person name="Tu L."/>
            <person name="Su P."/>
            <person name="Zhang Z."/>
            <person name="Gao L."/>
            <person name="Wang J."/>
            <person name="Hu T."/>
            <person name="Zhou J."/>
            <person name="Zhang Y."/>
            <person name="Zhao Y."/>
            <person name="Liu Y."/>
            <person name="Song Y."/>
            <person name="Tong Y."/>
            <person name="Lu Y."/>
            <person name="Yang J."/>
            <person name="Xu C."/>
            <person name="Jia M."/>
            <person name="Peters R.J."/>
            <person name="Huang L."/>
            <person name="Gao W."/>
        </authorList>
    </citation>
    <scope>NUCLEOTIDE SEQUENCE [LARGE SCALE GENOMIC DNA]</scope>
    <source>
        <strain evidence="2">cv. XIE 37</strain>
        <tissue evidence="1">Leaf</tissue>
    </source>
</reference>
<proteinExistence type="predicted"/>
<organism evidence="1 2">
    <name type="scientific">Tripterygium wilfordii</name>
    <name type="common">Thunder God vine</name>
    <dbReference type="NCBI Taxonomy" id="458696"/>
    <lineage>
        <taxon>Eukaryota</taxon>
        <taxon>Viridiplantae</taxon>
        <taxon>Streptophyta</taxon>
        <taxon>Embryophyta</taxon>
        <taxon>Tracheophyta</taxon>
        <taxon>Spermatophyta</taxon>
        <taxon>Magnoliopsida</taxon>
        <taxon>eudicotyledons</taxon>
        <taxon>Gunneridae</taxon>
        <taxon>Pentapetalae</taxon>
        <taxon>rosids</taxon>
        <taxon>fabids</taxon>
        <taxon>Celastrales</taxon>
        <taxon>Celastraceae</taxon>
        <taxon>Tripterygium</taxon>
    </lineage>
</organism>
<dbReference type="InParanoid" id="A0A7J7CDJ8"/>
<evidence type="ECO:0000313" key="2">
    <source>
        <dbReference type="Proteomes" id="UP000593562"/>
    </source>
</evidence>
<accession>A0A7J7CDJ8</accession>
<comment type="caution">
    <text evidence="1">The sequence shown here is derived from an EMBL/GenBank/DDBJ whole genome shotgun (WGS) entry which is preliminary data.</text>
</comment>
<sequence length="116" mass="13383">MAECFYSCMACSCANNEACSLFSTFFYLKLHSLWLTTFLFLFCAEVVDQVWIPYFFHNHYCSVCLLDCHPFKIKSYQGKQKAALSITGAEFQIISFIVLSQESPLTSEHLWSIFNS</sequence>